<name>A0A8H7ZER1_9ASCO</name>
<organism evidence="1 2">
    <name type="scientific">Candida metapsilosis</name>
    <dbReference type="NCBI Taxonomy" id="273372"/>
    <lineage>
        <taxon>Eukaryota</taxon>
        <taxon>Fungi</taxon>
        <taxon>Dikarya</taxon>
        <taxon>Ascomycota</taxon>
        <taxon>Saccharomycotina</taxon>
        <taxon>Pichiomycetes</taxon>
        <taxon>Debaryomycetaceae</taxon>
        <taxon>Candida/Lodderomyces clade</taxon>
        <taxon>Candida</taxon>
    </lineage>
</organism>
<evidence type="ECO:0000313" key="1">
    <source>
        <dbReference type="EMBL" id="KAG5420475.1"/>
    </source>
</evidence>
<dbReference type="GeneID" id="93650985"/>
<protein>
    <submittedName>
        <fullName evidence="1">Uncharacterized protein</fullName>
    </submittedName>
</protein>
<dbReference type="Proteomes" id="UP000669133">
    <property type="component" value="Unassembled WGS sequence"/>
</dbReference>
<gene>
    <name evidence="1" type="ORF">I9W82_002356</name>
</gene>
<keyword evidence="2" id="KW-1185">Reference proteome</keyword>
<evidence type="ECO:0000313" key="2">
    <source>
        <dbReference type="Proteomes" id="UP000669133"/>
    </source>
</evidence>
<dbReference type="RefSeq" id="XP_067549591.1">
    <property type="nucleotide sequence ID" value="XM_067691202.1"/>
</dbReference>
<dbReference type="EMBL" id="JAEOAQ010000002">
    <property type="protein sequence ID" value="KAG5420475.1"/>
    <property type="molecule type" value="Genomic_DNA"/>
</dbReference>
<proteinExistence type="predicted"/>
<dbReference type="Gene3D" id="6.10.140.1020">
    <property type="match status" value="1"/>
</dbReference>
<dbReference type="AlphaFoldDB" id="A0A8H7ZER1"/>
<sequence>MHTKRLTPYEAGLDKQLRVYKFKKDTLIKAGMYVKDDAKIQNLIDYWRTVAQMASNYVFNEQSVVINKVGGFQEWQRRQWERKKDKERDERDVLWESISEELQATSDENKSAMIDQLAELGFVVSNDGELLHDLNNEMEETPTFSSDFTMRDLYDILNLDYDLVYE</sequence>
<reference evidence="1 2" key="1">
    <citation type="submission" date="2020-12" db="EMBL/GenBank/DDBJ databases">
        <title>Effect of drift, selection, and recombination on the evolution of hybrid genomes in Candida yeast pathogens.</title>
        <authorList>
            <person name="Mixao V."/>
            <person name="Ksiezopolska E."/>
            <person name="Saus E."/>
            <person name="Boekhout T."/>
            <person name="Gacser A."/>
            <person name="Gabaldon T."/>
        </authorList>
    </citation>
    <scope>NUCLEOTIDE SEQUENCE [LARGE SCALE GENOMIC DNA]</scope>
    <source>
        <strain evidence="1 2">BP57</strain>
    </source>
</reference>
<accession>A0A8H7ZER1</accession>
<dbReference type="OrthoDB" id="27934at2759"/>
<comment type="caution">
    <text evidence="1">The sequence shown here is derived from an EMBL/GenBank/DDBJ whole genome shotgun (WGS) entry which is preliminary data.</text>
</comment>